<dbReference type="InterPro" id="IPR013210">
    <property type="entry name" value="LRR_N_plant-typ"/>
</dbReference>
<feature type="chain" id="PRO_5047316691" evidence="13">
    <location>
        <begin position="29"/>
        <end position="954"/>
    </location>
</feature>
<evidence type="ECO:0000256" key="9">
    <source>
        <dbReference type="ARBA" id="ARBA00023136"/>
    </source>
</evidence>
<evidence type="ECO:0000313" key="16">
    <source>
        <dbReference type="Proteomes" id="UP001652623"/>
    </source>
</evidence>
<dbReference type="GeneID" id="125420876"/>
<evidence type="ECO:0000256" key="12">
    <source>
        <dbReference type="SAM" id="Phobius"/>
    </source>
</evidence>
<dbReference type="Pfam" id="PF23598">
    <property type="entry name" value="LRR_14"/>
    <property type="match status" value="1"/>
</dbReference>
<dbReference type="SUPFAM" id="SSF52047">
    <property type="entry name" value="RNI-like"/>
    <property type="match status" value="1"/>
</dbReference>
<reference evidence="17" key="1">
    <citation type="submission" date="2025-08" db="UniProtKB">
        <authorList>
            <consortium name="RefSeq"/>
        </authorList>
    </citation>
    <scope>IDENTIFICATION</scope>
    <source>
        <tissue evidence="17">Seedling</tissue>
    </source>
</reference>
<evidence type="ECO:0000259" key="14">
    <source>
        <dbReference type="Pfam" id="PF08263"/>
    </source>
</evidence>
<evidence type="ECO:0000313" key="17">
    <source>
        <dbReference type="RefSeq" id="XP_048324145.1"/>
    </source>
</evidence>
<protein>
    <submittedName>
        <fullName evidence="17">Receptor-like protein 7</fullName>
    </submittedName>
</protein>
<comment type="subcellular location">
    <subcellularLocation>
        <location evidence="1">Cell membrane</location>
        <topology evidence="1">Single-pass type I membrane protein</topology>
    </subcellularLocation>
</comment>
<feature type="signal peptide" evidence="13">
    <location>
        <begin position="1"/>
        <end position="28"/>
    </location>
</feature>
<dbReference type="InterPro" id="IPR003591">
    <property type="entry name" value="Leu-rich_rpt_typical-subtyp"/>
</dbReference>
<evidence type="ECO:0000256" key="10">
    <source>
        <dbReference type="ARBA" id="ARBA00023170"/>
    </source>
</evidence>
<name>A0ABM3IA43_ZIZJJ</name>
<dbReference type="RefSeq" id="XP_048324145.1">
    <property type="nucleotide sequence ID" value="XM_048468188.1"/>
</dbReference>
<keyword evidence="16" id="KW-1185">Reference proteome</keyword>
<dbReference type="SUPFAM" id="SSF52058">
    <property type="entry name" value="L domain-like"/>
    <property type="match status" value="1"/>
</dbReference>
<dbReference type="SMART" id="SM00369">
    <property type="entry name" value="LRR_TYP"/>
    <property type="match status" value="10"/>
</dbReference>
<dbReference type="InterPro" id="IPR032675">
    <property type="entry name" value="LRR_dom_sf"/>
</dbReference>
<evidence type="ECO:0000256" key="8">
    <source>
        <dbReference type="ARBA" id="ARBA00022989"/>
    </source>
</evidence>
<dbReference type="PRINTS" id="PR00019">
    <property type="entry name" value="LEURICHRPT"/>
</dbReference>
<feature type="transmembrane region" description="Helical" evidence="12">
    <location>
        <begin position="914"/>
        <end position="934"/>
    </location>
</feature>
<dbReference type="InterPro" id="IPR001611">
    <property type="entry name" value="Leu-rich_rpt"/>
</dbReference>
<dbReference type="Proteomes" id="UP001652623">
    <property type="component" value="Chromosome 10"/>
</dbReference>
<evidence type="ECO:0000256" key="4">
    <source>
        <dbReference type="ARBA" id="ARBA00022614"/>
    </source>
</evidence>
<feature type="domain" description="Leucine-rich repeat-containing N-terminal plant-type" evidence="14">
    <location>
        <begin position="40"/>
        <end position="91"/>
    </location>
</feature>
<keyword evidence="10" id="KW-0675">Receptor</keyword>
<dbReference type="PANTHER" id="PTHR48061:SF12">
    <property type="entry name" value="DISEASE RESISTANCE LIKE PROTEIN"/>
    <property type="match status" value="1"/>
</dbReference>
<organism evidence="16 17">
    <name type="scientific">Ziziphus jujuba</name>
    <name type="common">Chinese jujube</name>
    <name type="synonym">Ziziphus sativa</name>
    <dbReference type="NCBI Taxonomy" id="326968"/>
    <lineage>
        <taxon>Eukaryota</taxon>
        <taxon>Viridiplantae</taxon>
        <taxon>Streptophyta</taxon>
        <taxon>Embryophyta</taxon>
        <taxon>Tracheophyta</taxon>
        <taxon>Spermatophyta</taxon>
        <taxon>Magnoliopsida</taxon>
        <taxon>eudicotyledons</taxon>
        <taxon>Gunneridae</taxon>
        <taxon>Pentapetalae</taxon>
        <taxon>rosids</taxon>
        <taxon>fabids</taxon>
        <taxon>Rosales</taxon>
        <taxon>Rhamnaceae</taxon>
        <taxon>Paliureae</taxon>
        <taxon>Ziziphus</taxon>
    </lineage>
</organism>
<dbReference type="Gene3D" id="3.80.10.10">
    <property type="entry name" value="Ribonuclease Inhibitor"/>
    <property type="match status" value="4"/>
</dbReference>
<evidence type="ECO:0000256" key="13">
    <source>
        <dbReference type="SAM" id="SignalP"/>
    </source>
</evidence>
<evidence type="ECO:0000256" key="6">
    <source>
        <dbReference type="ARBA" id="ARBA00022729"/>
    </source>
</evidence>
<dbReference type="Pfam" id="PF13855">
    <property type="entry name" value="LRR_8"/>
    <property type="match status" value="1"/>
</dbReference>
<dbReference type="PANTHER" id="PTHR48061">
    <property type="entry name" value="LEUCINE-RICH REPEAT RECEPTOR PROTEIN KINASE EMS1-LIKE-RELATED"/>
    <property type="match status" value="1"/>
</dbReference>
<evidence type="ECO:0000259" key="15">
    <source>
        <dbReference type="Pfam" id="PF23598"/>
    </source>
</evidence>
<keyword evidence="11" id="KW-0325">Glycoprotein</keyword>
<dbReference type="InterPro" id="IPR046956">
    <property type="entry name" value="RLP23-like"/>
</dbReference>
<evidence type="ECO:0000256" key="3">
    <source>
        <dbReference type="ARBA" id="ARBA00022475"/>
    </source>
</evidence>
<keyword evidence="5 12" id="KW-0812">Transmembrane</keyword>
<keyword evidence="7" id="KW-0677">Repeat</keyword>
<gene>
    <name evidence="17" type="primary">LOC125420876</name>
</gene>
<evidence type="ECO:0000256" key="5">
    <source>
        <dbReference type="ARBA" id="ARBA00022692"/>
    </source>
</evidence>
<keyword evidence="4" id="KW-0433">Leucine-rich repeat</keyword>
<keyword evidence="3" id="KW-1003">Cell membrane</keyword>
<feature type="domain" description="Disease resistance R13L4/SHOC-2-like LRR" evidence="15">
    <location>
        <begin position="281"/>
        <end position="433"/>
    </location>
</feature>
<dbReference type="Pfam" id="PF00560">
    <property type="entry name" value="LRR_1"/>
    <property type="match status" value="4"/>
</dbReference>
<evidence type="ECO:0000256" key="7">
    <source>
        <dbReference type="ARBA" id="ARBA00022737"/>
    </source>
</evidence>
<evidence type="ECO:0000256" key="2">
    <source>
        <dbReference type="ARBA" id="ARBA00009592"/>
    </source>
</evidence>
<accession>A0ABM3IA43</accession>
<keyword evidence="9 12" id="KW-0472">Membrane</keyword>
<evidence type="ECO:0000256" key="1">
    <source>
        <dbReference type="ARBA" id="ARBA00004251"/>
    </source>
</evidence>
<sequence length="954" mass="106648">MGLSILCFVLLSWCLFLKLLLFEIVVVADSSAFNLQPFCHDDERSALMKFKNSFVIDKHASSYEGAYAKILSWKYEGENTSCCLWDGIQCDEDSGHVIGLDLSSSFLSGSINSTSTLFSLIHLQTLNLADNHFNYSRIPPAIKQLSGLTYLNLSNSAFFGQVPYEISKLPNLFTLDLSFNSDFFGEKLLYLKNHDLKSLMRNLTSLEILDLSYVDISSTIPDFLANFSSLTSLLLEDCELYGEFPKKIFQLPNLQNLNVGSNKNLTGYLPEFHEKTSLTRLILADTRFSGSLPFSIEKLDLLEVFDVKECNFSSIIPSSLGKLSQLTFLNLGMNNFSGYIPSSLHNLTQLTVLYVSFNQITGPIPPSLGNLTKLTVLELSHNQLHGPFPESLSKLINIKYFNLGVNNLGGIVSFNMFFNMKNLTSLQLGSNNFSLVFQKTNINETSPKFKLLGLSSCNLYEFPDFLKHQNELEWLQLSGNKIDGQIPKWMWNTSVDTLVVLKIANNFLTGFHYEQPAVLPWVNLGILELSSNMLQGSLPIPPPSVKEYNISGNMMTGKIPHVFCNMSYLYILDLSNNNMDGMIPQCFRNLSSSLSVLCLRNNSFHGIIPQTCSGNASNNLMLIDLSYNRLHGQLPRSLSNCMMLEGIVVSNNRLNGVFPSWLGSLPKLKLLTLRKNEFYGAIGKPEKDLEFSNLQVIDLSYNKFSGELPSQYIFSWNSMKVINSSDFTYMIAEFRIPVSKDFWLIPNHRYSITIASKGVEIHYGPIQDIYAFVDLSSNRFEGKIPELFGNLKALRSLNLSNNMLSGHIPSSLGDLTMLESLDLSQNNLSGNIPQQLKQLGFLARFNVSHNNLTGPIPQGKQFNTFDNSSFEGNLGLCGDPLSRKCGDLQFSPAPTSTFGQVDDSGFLSVLDWKFAVAGFMSGLVVGVVLGNAMITKRHGLLEKMLSRISRGRWD</sequence>
<proteinExistence type="inferred from homology"/>
<evidence type="ECO:0000256" key="11">
    <source>
        <dbReference type="ARBA" id="ARBA00023180"/>
    </source>
</evidence>
<dbReference type="Pfam" id="PF08263">
    <property type="entry name" value="LRRNT_2"/>
    <property type="match status" value="1"/>
</dbReference>
<keyword evidence="6 13" id="KW-0732">Signal</keyword>
<comment type="similarity">
    <text evidence="2">Belongs to the RLP family.</text>
</comment>
<dbReference type="InterPro" id="IPR055414">
    <property type="entry name" value="LRR_R13L4/SHOC2-like"/>
</dbReference>
<keyword evidence="8 12" id="KW-1133">Transmembrane helix</keyword>